<accession>A0AAF3FHF5</accession>
<feature type="compositionally biased region" description="Basic and acidic residues" evidence="1">
    <location>
        <begin position="17"/>
        <end position="26"/>
    </location>
</feature>
<feature type="region of interest" description="Disordered" evidence="1">
    <location>
        <begin position="46"/>
        <end position="70"/>
    </location>
</feature>
<dbReference type="Proteomes" id="UP000887575">
    <property type="component" value="Unassembled WGS sequence"/>
</dbReference>
<sequence>MSQVAEDVDSTTEEPEASDRRSRDWTATKEGMQWVVKCLQTPIPRTSCSTSTLRHKVQSNSLSTSTAPPTIGTALCHTSAHQAFIRITS</sequence>
<feature type="compositionally biased region" description="Polar residues" evidence="1">
    <location>
        <begin position="46"/>
        <end position="68"/>
    </location>
</feature>
<organism evidence="2 3">
    <name type="scientific">Mesorhabditis belari</name>
    <dbReference type="NCBI Taxonomy" id="2138241"/>
    <lineage>
        <taxon>Eukaryota</taxon>
        <taxon>Metazoa</taxon>
        <taxon>Ecdysozoa</taxon>
        <taxon>Nematoda</taxon>
        <taxon>Chromadorea</taxon>
        <taxon>Rhabditida</taxon>
        <taxon>Rhabditina</taxon>
        <taxon>Rhabditomorpha</taxon>
        <taxon>Rhabditoidea</taxon>
        <taxon>Rhabditidae</taxon>
        <taxon>Mesorhabditinae</taxon>
        <taxon>Mesorhabditis</taxon>
    </lineage>
</organism>
<keyword evidence="2" id="KW-1185">Reference proteome</keyword>
<evidence type="ECO:0000313" key="3">
    <source>
        <dbReference type="WBParaSite" id="MBELARI_LOCUS6246"/>
    </source>
</evidence>
<feature type="compositionally biased region" description="Acidic residues" evidence="1">
    <location>
        <begin position="1"/>
        <end position="16"/>
    </location>
</feature>
<evidence type="ECO:0000256" key="1">
    <source>
        <dbReference type="SAM" id="MobiDB-lite"/>
    </source>
</evidence>
<dbReference type="AlphaFoldDB" id="A0AAF3FHF5"/>
<feature type="region of interest" description="Disordered" evidence="1">
    <location>
        <begin position="1"/>
        <end position="26"/>
    </location>
</feature>
<protein>
    <submittedName>
        <fullName evidence="3">Uncharacterized protein</fullName>
    </submittedName>
</protein>
<name>A0AAF3FHF5_9BILA</name>
<dbReference type="WBParaSite" id="MBELARI_LOCUS6246">
    <property type="protein sequence ID" value="MBELARI_LOCUS6246"/>
    <property type="gene ID" value="MBELARI_LOCUS6246"/>
</dbReference>
<evidence type="ECO:0000313" key="2">
    <source>
        <dbReference type="Proteomes" id="UP000887575"/>
    </source>
</evidence>
<reference evidence="3" key="1">
    <citation type="submission" date="2024-02" db="UniProtKB">
        <authorList>
            <consortium name="WormBaseParasite"/>
        </authorList>
    </citation>
    <scope>IDENTIFICATION</scope>
</reference>
<proteinExistence type="predicted"/>